<sequence length="76" mass="8734">MPHVVIRCFKAEIPAANLERLQQTLTQLLQQALSCPADAVSIDLQQVEPALWKEQVYQPLIQPHLDELLRPPGYRY</sequence>
<proteinExistence type="predicted"/>
<evidence type="ECO:0000313" key="2">
    <source>
        <dbReference type="Proteomes" id="UP000035352"/>
    </source>
</evidence>
<dbReference type="RefSeq" id="WP_047196924.1">
    <property type="nucleotide sequence ID" value="NZ_CP011371.1"/>
</dbReference>
<dbReference type="Proteomes" id="UP000035352">
    <property type="component" value="Chromosome"/>
</dbReference>
<reference evidence="1 2" key="1">
    <citation type="submission" date="2015-05" db="EMBL/GenBank/DDBJ databases">
        <authorList>
            <person name="Tang B."/>
            <person name="Yu Y."/>
        </authorList>
    </citation>
    <scope>NUCLEOTIDE SEQUENCE [LARGE SCALE GENOMIC DNA]</scope>
    <source>
        <strain evidence="1 2">DSM 7029</strain>
    </source>
</reference>
<dbReference type="AlphaFoldDB" id="A0A0G3BWZ6"/>
<dbReference type="SUPFAM" id="SSF55331">
    <property type="entry name" value="Tautomerase/MIF"/>
    <property type="match status" value="1"/>
</dbReference>
<keyword evidence="2" id="KW-1185">Reference proteome</keyword>
<dbReference type="STRING" id="413882.AAW51_5195"/>
<dbReference type="InterPro" id="IPR014347">
    <property type="entry name" value="Tautomerase/MIF_sf"/>
</dbReference>
<dbReference type="OrthoDB" id="8527422at2"/>
<dbReference type="Gene3D" id="3.30.429.10">
    <property type="entry name" value="Macrophage Migration Inhibitory Factor"/>
    <property type="match status" value="1"/>
</dbReference>
<organism evidence="1 2">
    <name type="scientific">Caldimonas brevitalea</name>
    <dbReference type="NCBI Taxonomy" id="413882"/>
    <lineage>
        <taxon>Bacteria</taxon>
        <taxon>Pseudomonadati</taxon>
        <taxon>Pseudomonadota</taxon>
        <taxon>Betaproteobacteria</taxon>
        <taxon>Burkholderiales</taxon>
        <taxon>Sphaerotilaceae</taxon>
        <taxon>Caldimonas</taxon>
    </lineage>
</organism>
<evidence type="ECO:0000313" key="1">
    <source>
        <dbReference type="EMBL" id="AKJ31886.1"/>
    </source>
</evidence>
<gene>
    <name evidence="1" type="primary">praC</name>
    <name evidence="1" type="ORF">AAW51_5195</name>
</gene>
<name>A0A0G3BWZ6_9BURK</name>
<protein>
    <submittedName>
        <fullName evidence="1">4-oxalocrotonate tautomerase</fullName>
    </submittedName>
</protein>
<dbReference type="KEGG" id="pbh:AAW51_5195"/>
<accession>A0A0G3BWZ6</accession>
<dbReference type="EMBL" id="CP011371">
    <property type="protein sequence ID" value="AKJ31886.1"/>
    <property type="molecule type" value="Genomic_DNA"/>
</dbReference>